<name>A0A8S4Q5B1_OWEFU</name>
<dbReference type="Gene3D" id="3.60.20.40">
    <property type="match status" value="1"/>
</dbReference>
<accession>A0A8S4Q5B1</accession>
<proteinExistence type="predicted"/>
<dbReference type="SUPFAM" id="SSF56235">
    <property type="entry name" value="N-terminal nucleophile aminohydrolases (Ntn hydrolases)"/>
    <property type="match status" value="1"/>
</dbReference>
<gene>
    <name evidence="2" type="ORF">OFUS_LOCUS24912</name>
</gene>
<dbReference type="InterPro" id="IPR000101">
    <property type="entry name" value="GGT_peptidase"/>
</dbReference>
<comment type="caution">
    <text evidence="2">The sequence shown here is derived from an EMBL/GenBank/DDBJ whole genome shotgun (WGS) entry which is preliminary data.</text>
</comment>
<dbReference type="PANTHER" id="PTHR11686:SF9">
    <property type="entry name" value="RE13973P"/>
    <property type="match status" value="1"/>
</dbReference>
<feature type="binding site" evidence="1">
    <location>
        <begin position="16"/>
        <end position="17"/>
    </location>
    <ligand>
        <name>L-glutamate</name>
        <dbReference type="ChEBI" id="CHEBI:29985"/>
    </ligand>
</feature>
<dbReference type="Pfam" id="PF01019">
    <property type="entry name" value="G_glu_transpept"/>
    <property type="match status" value="1"/>
</dbReference>
<feature type="binding site" evidence="1">
    <location>
        <position position="40"/>
    </location>
    <ligand>
        <name>L-glutamate</name>
        <dbReference type="ChEBI" id="CHEBI:29985"/>
    </ligand>
</feature>
<sequence length="135" mass="14825">VASPANFIKPGKRPLSSMGPVIILNSTTNKVKLVLGGIGGSRIPTATAYVAVWYLWLGENIQTAIYNPRLHHQLLPNVIVQYGDFPKNILRGLSSIGHNIKYAYDFMDMVQAISEINGTLEAACDYRRICGTDGY</sequence>
<dbReference type="Proteomes" id="UP000749559">
    <property type="component" value="Unassembled WGS sequence"/>
</dbReference>
<dbReference type="PRINTS" id="PR01210">
    <property type="entry name" value="GGTRANSPTASE"/>
</dbReference>
<dbReference type="GO" id="GO:0036374">
    <property type="term" value="F:glutathione hydrolase activity"/>
    <property type="evidence" value="ECO:0007669"/>
    <property type="project" value="InterPro"/>
</dbReference>
<dbReference type="EMBL" id="CAIIXF020000012">
    <property type="protein sequence ID" value="CAH1801092.1"/>
    <property type="molecule type" value="Genomic_DNA"/>
</dbReference>
<evidence type="ECO:0000313" key="3">
    <source>
        <dbReference type="Proteomes" id="UP000749559"/>
    </source>
</evidence>
<organism evidence="2 3">
    <name type="scientific">Owenia fusiformis</name>
    <name type="common">Polychaete worm</name>
    <dbReference type="NCBI Taxonomy" id="6347"/>
    <lineage>
        <taxon>Eukaryota</taxon>
        <taxon>Metazoa</taxon>
        <taxon>Spiralia</taxon>
        <taxon>Lophotrochozoa</taxon>
        <taxon>Annelida</taxon>
        <taxon>Polychaeta</taxon>
        <taxon>Sedentaria</taxon>
        <taxon>Canalipalpata</taxon>
        <taxon>Sabellida</taxon>
        <taxon>Oweniida</taxon>
        <taxon>Oweniidae</taxon>
        <taxon>Owenia</taxon>
    </lineage>
</organism>
<protein>
    <submittedName>
        <fullName evidence="2">Uncharacterized protein</fullName>
    </submittedName>
</protein>
<dbReference type="GO" id="GO:0006751">
    <property type="term" value="P:glutathione catabolic process"/>
    <property type="evidence" value="ECO:0007669"/>
    <property type="project" value="InterPro"/>
</dbReference>
<dbReference type="InterPro" id="IPR029055">
    <property type="entry name" value="Ntn_hydrolases_N"/>
</dbReference>
<feature type="non-terminal residue" evidence="2">
    <location>
        <position position="135"/>
    </location>
</feature>
<keyword evidence="3" id="KW-1185">Reference proteome</keyword>
<evidence type="ECO:0000256" key="1">
    <source>
        <dbReference type="PIRSR" id="PIRSR600101-2"/>
    </source>
</evidence>
<dbReference type="PANTHER" id="PTHR11686">
    <property type="entry name" value="GAMMA GLUTAMYL TRANSPEPTIDASE"/>
    <property type="match status" value="1"/>
</dbReference>
<dbReference type="OrthoDB" id="1081007at2759"/>
<dbReference type="InterPro" id="IPR043137">
    <property type="entry name" value="GGT_ssub_C"/>
</dbReference>
<dbReference type="GO" id="GO:0005886">
    <property type="term" value="C:plasma membrane"/>
    <property type="evidence" value="ECO:0007669"/>
    <property type="project" value="TreeGrafter"/>
</dbReference>
<evidence type="ECO:0000313" key="2">
    <source>
        <dbReference type="EMBL" id="CAH1801092.1"/>
    </source>
</evidence>
<reference evidence="2" key="1">
    <citation type="submission" date="2022-03" db="EMBL/GenBank/DDBJ databases">
        <authorList>
            <person name="Martin C."/>
        </authorList>
    </citation>
    <scope>NUCLEOTIDE SEQUENCE</scope>
</reference>
<dbReference type="AlphaFoldDB" id="A0A8S4Q5B1"/>